<dbReference type="FunFam" id="3.40.449.10:FF:000008">
    <property type="entry name" value="D111/G-patch domain-containing protein"/>
    <property type="match status" value="1"/>
</dbReference>
<evidence type="ECO:0000256" key="1">
    <source>
        <dbReference type="ARBA" id="ARBA00004742"/>
    </source>
</evidence>
<dbReference type="Pfam" id="PF01293">
    <property type="entry name" value="PEPCK_ATP"/>
    <property type="match status" value="1"/>
</dbReference>
<comment type="catalytic activity">
    <reaction evidence="7">
        <text>oxaloacetate + ATP = phosphoenolpyruvate + ADP + CO2</text>
        <dbReference type="Rhea" id="RHEA:18617"/>
        <dbReference type="ChEBI" id="CHEBI:16452"/>
        <dbReference type="ChEBI" id="CHEBI:16526"/>
        <dbReference type="ChEBI" id="CHEBI:30616"/>
        <dbReference type="ChEBI" id="CHEBI:58702"/>
        <dbReference type="ChEBI" id="CHEBI:456216"/>
        <dbReference type="EC" id="4.1.1.49"/>
    </reaction>
</comment>
<dbReference type="EMBL" id="JRKL02004675">
    <property type="protein sequence ID" value="KAF3952012.1"/>
    <property type="molecule type" value="Genomic_DNA"/>
</dbReference>
<dbReference type="GO" id="GO:0006094">
    <property type="term" value="P:gluconeogenesis"/>
    <property type="evidence" value="ECO:0007669"/>
    <property type="project" value="UniProtKB-UniPathway"/>
</dbReference>
<keyword evidence="9" id="KW-1185">Reference proteome</keyword>
<name>A0A8J4QI31_9ROSI</name>
<dbReference type="OrthoDB" id="68755at2759"/>
<dbReference type="PANTHER" id="PTHR30031">
    <property type="entry name" value="PHOSPHOENOLPYRUVATE CARBOXYKINASE ATP"/>
    <property type="match status" value="1"/>
</dbReference>
<evidence type="ECO:0000256" key="3">
    <source>
        <dbReference type="ARBA" id="ARBA00012363"/>
    </source>
</evidence>
<evidence type="ECO:0000256" key="4">
    <source>
        <dbReference type="ARBA" id="ARBA00022741"/>
    </source>
</evidence>
<evidence type="ECO:0000256" key="7">
    <source>
        <dbReference type="ARBA" id="ARBA00047371"/>
    </source>
</evidence>
<gene>
    <name evidence="8" type="ORF">CMV_022388</name>
</gene>
<dbReference type="GO" id="GO:0005829">
    <property type="term" value="C:cytosol"/>
    <property type="evidence" value="ECO:0007669"/>
    <property type="project" value="TreeGrafter"/>
</dbReference>
<organism evidence="8 9">
    <name type="scientific">Castanea mollissima</name>
    <name type="common">Chinese chestnut</name>
    <dbReference type="NCBI Taxonomy" id="60419"/>
    <lineage>
        <taxon>Eukaryota</taxon>
        <taxon>Viridiplantae</taxon>
        <taxon>Streptophyta</taxon>
        <taxon>Embryophyta</taxon>
        <taxon>Tracheophyta</taxon>
        <taxon>Spermatophyta</taxon>
        <taxon>Magnoliopsida</taxon>
        <taxon>eudicotyledons</taxon>
        <taxon>Gunneridae</taxon>
        <taxon>Pentapetalae</taxon>
        <taxon>rosids</taxon>
        <taxon>fabids</taxon>
        <taxon>Fagales</taxon>
        <taxon>Fagaceae</taxon>
        <taxon>Castanea</taxon>
    </lineage>
</organism>
<reference evidence="8" key="1">
    <citation type="submission" date="2020-03" db="EMBL/GenBank/DDBJ databases">
        <title>Castanea mollissima Vanexum genome sequencing.</title>
        <authorList>
            <person name="Staton M."/>
        </authorList>
    </citation>
    <scope>NUCLEOTIDE SEQUENCE</scope>
    <source>
        <tissue evidence="8">Leaf</tissue>
    </source>
</reference>
<evidence type="ECO:0000313" key="8">
    <source>
        <dbReference type="EMBL" id="KAF3952012.1"/>
    </source>
</evidence>
<comment type="similarity">
    <text evidence="2">Belongs to the phosphoenolpyruvate carboxykinase (ATP) family.</text>
</comment>
<dbReference type="EC" id="4.1.1.49" evidence="3"/>
<dbReference type="UniPathway" id="UPA00138"/>
<accession>A0A8J4QI31</accession>
<keyword evidence="6" id="KW-0456">Lyase</keyword>
<dbReference type="InterPro" id="IPR001272">
    <property type="entry name" value="PEP_carboxykinase_ATP"/>
</dbReference>
<dbReference type="InterPro" id="IPR013035">
    <property type="entry name" value="PEP_carboxykinase_C"/>
</dbReference>
<protein>
    <recommendedName>
        <fullName evidence="3">phosphoenolpyruvate carboxykinase (ATP)</fullName>
        <ecNumber evidence="3">4.1.1.49</ecNumber>
    </recommendedName>
</protein>
<dbReference type="Gene3D" id="3.40.449.10">
    <property type="entry name" value="Phosphoenolpyruvate Carboxykinase, domain 1"/>
    <property type="match status" value="1"/>
</dbReference>
<dbReference type="Gene3D" id="3.90.228.20">
    <property type="match status" value="1"/>
</dbReference>
<evidence type="ECO:0000313" key="9">
    <source>
        <dbReference type="Proteomes" id="UP000737018"/>
    </source>
</evidence>
<proteinExistence type="inferred from homology"/>
<dbReference type="Proteomes" id="UP000737018">
    <property type="component" value="Unassembled WGS sequence"/>
</dbReference>
<dbReference type="SUPFAM" id="SSF68923">
    <property type="entry name" value="PEP carboxykinase N-terminal domain"/>
    <property type="match status" value="1"/>
</dbReference>
<evidence type="ECO:0000256" key="2">
    <source>
        <dbReference type="ARBA" id="ARBA00006052"/>
    </source>
</evidence>
<dbReference type="GO" id="GO:0004612">
    <property type="term" value="F:phosphoenolpyruvate carboxykinase (ATP) activity"/>
    <property type="evidence" value="ECO:0007669"/>
    <property type="project" value="UniProtKB-EC"/>
</dbReference>
<dbReference type="InterPro" id="IPR008210">
    <property type="entry name" value="PEP_carboxykinase_N"/>
</dbReference>
<dbReference type="SUPFAM" id="SSF53795">
    <property type="entry name" value="PEP carboxykinase-like"/>
    <property type="match status" value="1"/>
</dbReference>
<keyword evidence="5" id="KW-0067">ATP-binding</keyword>
<sequence length="446" mass="46854">MRRTLVLNRFLHSSTSLTRSSSSSSTSIPSLPSSRCNAVSAALAEEKAETVVFPRVGPGFSYGLNWALARKGVIVKDKAFQNLNYSELQKRGATIAESLSGFPFYVRGSVVGGSSEISKADFSKLLKQVTSHISSISDVFVHDGAIGSSPKCDAKVRVISDSPAAVLSLSNVLWKTPIRAVSHDSCPLTVYVASSIGAGVGDTIGLGSQGTRGFIAADIERSSLILCGKAFSDTNGIKEALAALSGKVISARGGLPLSARLLVSGDSVILLFASEETIQRCTDSLVSADAGVILSSQGVAPFFQSGKSSGSNLFKLPAAVILGSSDSSGIIPSVSKLSPGQAAYHFLAGYQDGKFTPAYSNSPSSSDLLELSKALLSKLQENQISSFLINVNEGQKSVNGKDLVKLVESTLFKNIPPFEVKGGDLQGKYKSFLSGKFQEIPEKFSF</sequence>
<dbReference type="GO" id="GO:0005524">
    <property type="term" value="F:ATP binding"/>
    <property type="evidence" value="ECO:0007669"/>
    <property type="project" value="UniProtKB-KW"/>
</dbReference>
<dbReference type="AlphaFoldDB" id="A0A8J4QI31"/>
<keyword evidence="4" id="KW-0547">Nucleotide-binding</keyword>
<evidence type="ECO:0000256" key="6">
    <source>
        <dbReference type="ARBA" id="ARBA00023239"/>
    </source>
</evidence>
<evidence type="ECO:0000256" key="5">
    <source>
        <dbReference type="ARBA" id="ARBA00022840"/>
    </source>
</evidence>
<dbReference type="PANTHER" id="PTHR30031:SF2">
    <property type="entry name" value="PHOSPHOENOLPYRUVATE CARBOXYKINASE (ATP)"/>
    <property type="match status" value="1"/>
</dbReference>
<comment type="pathway">
    <text evidence="1">Carbohydrate biosynthesis; gluconeogenesis.</text>
</comment>
<comment type="caution">
    <text evidence="8">The sequence shown here is derived from an EMBL/GenBank/DDBJ whole genome shotgun (WGS) entry which is preliminary data.</text>
</comment>